<evidence type="ECO:0000313" key="6">
    <source>
        <dbReference type="EMBL" id="MBC6471231.1"/>
    </source>
</evidence>
<dbReference type="PROSITE" id="PS00893">
    <property type="entry name" value="NUDIX_BOX"/>
    <property type="match status" value="1"/>
</dbReference>
<evidence type="ECO:0000256" key="4">
    <source>
        <dbReference type="RuleBase" id="RU003476"/>
    </source>
</evidence>
<keyword evidence="7" id="KW-1185">Reference proteome</keyword>
<comment type="cofactor">
    <cofactor evidence="1">
        <name>Mg(2+)</name>
        <dbReference type="ChEBI" id="CHEBI:18420"/>
    </cofactor>
</comment>
<dbReference type="InterPro" id="IPR020084">
    <property type="entry name" value="NUDIX_hydrolase_CS"/>
</dbReference>
<evidence type="ECO:0000256" key="3">
    <source>
        <dbReference type="ARBA" id="ARBA00022801"/>
    </source>
</evidence>
<evidence type="ECO:0000313" key="7">
    <source>
        <dbReference type="Proteomes" id="UP000805614"/>
    </source>
</evidence>
<evidence type="ECO:0000259" key="5">
    <source>
        <dbReference type="PROSITE" id="PS51462"/>
    </source>
</evidence>
<evidence type="ECO:0000256" key="2">
    <source>
        <dbReference type="ARBA" id="ARBA00005582"/>
    </source>
</evidence>
<accession>A0ABR7M2G9</accession>
<reference evidence="6 7" key="1">
    <citation type="submission" date="2020-06" db="EMBL/GenBank/DDBJ databases">
        <title>Actinomadura xiongansis sp. nov., isolated from soil of Baiyangdian.</title>
        <authorList>
            <person name="Zhang X."/>
        </authorList>
    </citation>
    <scope>NUCLEOTIDE SEQUENCE [LARGE SCALE GENOMIC DNA]</scope>
    <source>
        <strain evidence="6 7">HBUM206468</strain>
    </source>
</reference>
<dbReference type="Proteomes" id="UP000805614">
    <property type="component" value="Unassembled WGS sequence"/>
</dbReference>
<sequence length="137" mass="14499">MRVPCVGAVVVDDEGRLLVVRRGRPPGQGLWSLPGGRVEPGEADADAVVREVLEETGLDVTVGRLIGAVTRPGPGGVTYDIRDYAAVMAGGGLRPGDDADEVRWVTPDALRALPTTPGLLDALTEWSVLTRSDRFGR</sequence>
<dbReference type="SUPFAM" id="SSF55811">
    <property type="entry name" value="Nudix"/>
    <property type="match status" value="1"/>
</dbReference>
<dbReference type="PRINTS" id="PR00502">
    <property type="entry name" value="NUDIXFAMILY"/>
</dbReference>
<keyword evidence="3 4" id="KW-0378">Hydrolase</keyword>
<gene>
    <name evidence="6" type="ORF">HKK74_37975</name>
</gene>
<dbReference type="Pfam" id="PF00293">
    <property type="entry name" value="NUDIX"/>
    <property type="match status" value="1"/>
</dbReference>
<feature type="domain" description="Nudix hydrolase" evidence="5">
    <location>
        <begin position="1"/>
        <end position="129"/>
    </location>
</feature>
<dbReference type="PANTHER" id="PTHR43046">
    <property type="entry name" value="GDP-MANNOSE MANNOSYL HYDROLASE"/>
    <property type="match status" value="1"/>
</dbReference>
<dbReference type="CDD" id="cd04673">
    <property type="entry name" value="NUDIX_ADPRase"/>
    <property type="match status" value="1"/>
</dbReference>
<protein>
    <submittedName>
        <fullName evidence="6">NUDIX domain-containing protein</fullName>
    </submittedName>
</protein>
<dbReference type="PROSITE" id="PS51462">
    <property type="entry name" value="NUDIX"/>
    <property type="match status" value="1"/>
</dbReference>
<dbReference type="InterPro" id="IPR000086">
    <property type="entry name" value="NUDIX_hydrolase_dom"/>
</dbReference>
<dbReference type="InterPro" id="IPR020476">
    <property type="entry name" value="Nudix_hydrolase"/>
</dbReference>
<dbReference type="EMBL" id="JABVEC010000063">
    <property type="protein sequence ID" value="MBC6471231.1"/>
    <property type="molecule type" value="Genomic_DNA"/>
</dbReference>
<proteinExistence type="inferred from homology"/>
<dbReference type="PANTHER" id="PTHR43046:SF16">
    <property type="entry name" value="ADP-RIBOSE PYROPHOSPHATASE YJHB-RELATED"/>
    <property type="match status" value="1"/>
</dbReference>
<comment type="similarity">
    <text evidence="2 4">Belongs to the Nudix hydrolase family.</text>
</comment>
<dbReference type="Gene3D" id="3.90.79.10">
    <property type="entry name" value="Nucleoside Triphosphate Pyrophosphohydrolase"/>
    <property type="match status" value="1"/>
</dbReference>
<organism evidence="6 7">
    <name type="scientific">Actinomadura alba</name>
    <dbReference type="NCBI Taxonomy" id="406431"/>
    <lineage>
        <taxon>Bacteria</taxon>
        <taxon>Bacillati</taxon>
        <taxon>Actinomycetota</taxon>
        <taxon>Actinomycetes</taxon>
        <taxon>Streptosporangiales</taxon>
        <taxon>Thermomonosporaceae</taxon>
        <taxon>Actinomadura</taxon>
    </lineage>
</organism>
<evidence type="ECO:0000256" key="1">
    <source>
        <dbReference type="ARBA" id="ARBA00001946"/>
    </source>
</evidence>
<dbReference type="RefSeq" id="WP_187248272.1">
    <property type="nucleotide sequence ID" value="NZ_BAAAOK010000011.1"/>
</dbReference>
<name>A0ABR7M2G9_9ACTN</name>
<dbReference type="InterPro" id="IPR015797">
    <property type="entry name" value="NUDIX_hydrolase-like_dom_sf"/>
</dbReference>
<comment type="caution">
    <text evidence="6">The sequence shown here is derived from an EMBL/GenBank/DDBJ whole genome shotgun (WGS) entry which is preliminary data.</text>
</comment>